<dbReference type="Pfam" id="PF05163">
    <property type="entry name" value="DinB"/>
    <property type="match status" value="1"/>
</dbReference>
<evidence type="ECO:0000256" key="1">
    <source>
        <dbReference type="ARBA" id="ARBA00008635"/>
    </source>
</evidence>
<dbReference type="AlphaFoldDB" id="A0A0B6A6K3"/>
<dbReference type="InterPro" id="IPR034660">
    <property type="entry name" value="DinB/YfiT-like"/>
</dbReference>
<organism evidence="4 5">
    <name type="scientific">Priestia megaterium (strain ATCC 14581 / DSM 32 / CCUG 1817 / JCM 2506 / NBRC 15308 / NCIMB 9376 / NCTC 10342 / NRRL B-14308 / VKM B-512 / Ford 19)</name>
    <name type="common">Bacillus megaterium</name>
    <dbReference type="NCBI Taxonomy" id="1348623"/>
    <lineage>
        <taxon>Bacteria</taxon>
        <taxon>Bacillati</taxon>
        <taxon>Bacillota</taxon>
        <taxon>Bacilli</taxon>
        <taxon>Bacillales</taxon>
        <taxon>Bacillaceae</taxon>
        <taxon>Priestia</taxon>
    </lineage>
</organism>
<proteinExistence type="inferred from homology"/>
<dbReference type="PANTHER" id="PTHR37302">
    <property type="entry name" value="SLR1116 PROTEIN"/>
    <property type="match status" value="1"/>
</dbReference>
<dbReference type="RefSeq" id="WP_034652931.1">
    <property type="nucleotide sequence ID" value="NZ_BCVB01000026.1"/>
</dbReference>
<name>A0A0B6A6K3_PRIM2</name>
<evidence type="ECO:0000256" key="3">
    <source>
        <dbReference type="PIRSR" id="PIRSR607837-1"/>
    </source>
</evidence>
<dbReference type="KEGG" id="bmeg:BG04_4116"/>
<dbReference type="EMBL" id="CP009920">
    <property type="protein sequence ID" value="AJI20550.1"/>
    <property type="molecule type" value="Genomic_DNA"/>
</dbReference>
<reference evidence="4 5" key="1">
    <citation type="journal article" date="2015" name="Genome Announc.">
        <title>Complete genome sequences for 35 biothreat assay-relevant bacillus species.</title>
        <authorList>
            <person name="Johnson S.L."/>
            <person name="Daligault H.E."/>
            <person name="Davenport K.W."/>
            <person name="Jaissle J."/>
            <person name="Frey K.G."/>
            <person name="Ladner J.T."/>
            <person name="Broomall S.M."/>
            <person name="Bishop-Lilly K.A."/>
            <person name="Bruce D.C."/>
            <person name="Gibbons H.S."/>
            <person name="Coyne S.R."/>
            <person name="Lo C.C."/>
            <person name="Meincke L."/>
            <person name="Munk A.C."/>
            <person name="Koroleva G.I."/>
            <person name="Rosenzweig C.N."/>
            <person name="Palacios G.F."/>
            <person name="Redden C.L."/>
            <person name="Minogue T.D."/>
            <person name="Chain P.S."/>
        </authorList>
    </citation>
    <scope>NUCLEOTIDE SEQUENCE [LARGE SCALE GENOMIC DNA]</scope>
    <source>
        <strain evidence="5">ATCC 14581 / DSM 32 / JCM 2506 / NBRC 15308 / NCIMB 9376 / NCTC 10342 / NRRL B-14308 / VKM B-512</strain>
    </source>
</reference>
<dbReference type="Gene3D" id="1.20.120.450">
    <property type="entry name" value="dinb family like domain"/>
    <property type="match status" value="1"/>
</dbReference>
<dbReference type="InterPro" id="IPR007837">
    <property type="entry name" value="DinB"/>
</dbReference>
<feature type="binding site" evidence="3">
    <location>
        <position position="48"/>
    </location>
    <ligand>
        <name>a divalent metal cation</name>
        <dbReference type="ChEBI" id="CHEBI:60240"/>
    </ligand>
</feature>
<dbReference type="PANTHER" id="PTHR37302:SF1">
    <property type="entry name" value="PROTEIN DINB"/>
    <property type="match status" value="1"/>
</dbReference>
<evidence type="ECO:0000313" key="4">
    <source>
        <dbReference type="EMBL" id="AJI20550.1"/>
    </source>
</evidence>
<dbReference type="GeneID" id="93642139"/>
<comment type="similarity">
    <text evidence="1">Belongs to the DinB family.</text>
</comment>
<sequence length="171" mass="20026">MSHHSLKLYDYHVWANQKIFDRLKELSEDIYEKEIQSVFSSISKVMAHIYVSDNIWLNCISGEKFDEASASANQLREQIETKRIEEVETMFFDLSDRYKAFLNPQEDIETAFVLETSIAGRLETRLSDVVQHVVNHGTYHRGNITAMLRQLGHPGVMTDYILYLYERDTKE</sequence>
<evidence type="ECO:0000256" key="2">
    <source>
        <dbReference type="ARBA" id="ARBA00022723"/>
    </source>
</evidence>
<dbReference type="Proteomes" id="UP000031829">
    <property type="component" value="Chromosome"/>
</dbReference>
<keyword evidence="2 3" id="KW-0479">Metal-binding</keyword>
<accession>A0A0B6A6K3</accession>
<protein>
    <submittedName>
        <fullName evidence="4">DinB family protein</fullName>
    </submittedName>
</protein>
<gene>
    <name evidence="4" type="ORF">BG04_4116</name>
</gene>
<dbReference type="SUPFAM" id="SSF109854">
    <property type="entry name" value="DinB/YfiT-like putative metalloenzymes"/>
    <property type="match status" value="1"/>
</dbReference>
<dbReference type="GO" id="GO:0046872">
    <property type="term" value="F:metal ion binding"/>
    <property type="evidence" value="ECO:0007669"/>
    <property type="project" value="UniProtKB-KW"/>
</dbReference>
<evidence type="ECO:0000313" key="5">
    <source>
        <dbReference type="Proteomes" id="UP000031829"/>
    </source>
</evidence>
<feature type="binding site" evidence="3">
    <location>
        <position position="140"/>
    </location>
    <ligand>
        <name>a divalent metal cation</name>
        <dbReference type="ChEBI" id="CHEBI:60240"/>
    </ligand>
</feature>
<dbReference type="HOGENOM" id="CLU_101283_0_0_9"/>
<feature type="binding site" evidence="3">
    <location>
        <position position="136"/>
    </location>
    <ligand>
        <name>a divalent metal cation</name>
        <dbReference type="ChEBI" id="CHEBI:60240"/>
    </ligand>
</feature>